<dbReference type="Gene3D" id="3.90.550.10">
    <property type="entry name" value="Spore Coat Polysaccharide Biosynthesis Protein SpsA, Chain A"/>
    <property type="match status" value="1"/>
</dbReference>
<evidence type="ECO:0000313" key="5">
    <source>
        <dbReference type="Proteomes" id="UP000186817"/>
    </source>
</evidence>
<gene>
    <name evidence="4" type="ORF">AK812_SmicGene34373</name>
</gene>
<name>A0A1Q9CP76_SYMMI</name>
<dbReference type="InterPro" id="IPR002495">
    <property type="entry name" value="Glyco_trans_8"/>
</dbReference>
<dbReference type="OrthoDB" id="428280at2759"/>
<reference evidence="4 5" key="1">
    <citation type="submission" date="2016-02" db="EMBL/GenBank/DDBJ databases">
        <title>Genome analysis of coral dinoflagellate symbionts highlights evolutionary adaptations to a symbiotic lifestyle.</title>
        <authorList>
            <person name="Aranda M."/>
            <person name="Li Y."/>
            <person name="Liew Y.J."/>
            <person name="Baumgarten S."/>
            <person name="Simakov O."/>
            <person name="Wilson M."/>
            <person name="Piel J."/>
            <person name="Ashoor H."/>
            <person name="Bougouffa S."/>
            <person name="Bajic V.B."/>
            <person name="Ryu T."/>
            <person name="Ravasi T."/>
            <person name="Bayer T."/>
            <person name="Micklem G."/>
            <person name="Kim H."/>
            <person name="Bhak J."/>
            <person name="Lajeunesse T.C."/>
            <person name="Voolstra C.R."/>
        </authorList>
    </citation>
    <scope>NUCLEOTIDE SEQUENCE [LARGE SCALE GENOMIC DNA]</scope>
    <source>
        <strain evidence="4 5">CCMP2467</strain>
    </source>
</reference>
<comment type="caution">
    <text evidence="4">The sequence shown here is derived from an EMBL/GenBank/DDBJ whole genome shotgun (WGS) entry which is preliminary data.</text>
</comment>
<dbReference type="Gene3D" id="1.25.40.720">
    <property type="entry name" value="Telomere length regulation protein 2, C-terminal domain"/>
    <property type="match status" value="1"/>
</dbReference>
<feature type="domain" description="Telomere length regulation protein conserved" evidence="3">
    <location>
        <begin position="1246"/>
        <end position="1336"/>
    </location>
</feature>
<keyword evidence="1" id="KW-0175">Coiled coil</keyword>
<keyword evidence="5" id="KW-1185">Reference proteome</keyword>
<feature type="coiled-coil region" evidence="1">
    <location>
        <begin position="1616"/>
        <end position="1700"/>
    </location>
</feature>
<dbReference type="SUPFAM" id="SSF53448">
    <property type="entry name" value="Nucleotide-diphospho-sugar transferases"/>
    <property type="match status" value="1"/>
</dbReference>
<feature type="region of interest" description="Disordered" evidence="2">
    <location>
        <begin position="2315"/>
        <end position="2357"/>
    </location>
</feature>
<evidence type="ECO:0000256" key="1">
    <source>
        <dbReference type="SAM" id="Coils"/>
    </source>
</evidence>
<accession>A0A1Q9CP76</accession>
<dbReference type="InterPro" id="IPR038528">
    <property type="entry name" value="TEL2_C_sf"/>
</dbReference>
<sequence length="2357" mass="261195">MAMIPQSSLKVWRKKLVVDALSPLLALMLLLRARHSWPGRGKFLVAPALLLSAWTALAGLKLLWRRVGLRISSPLRGTCVKFGFPTTLGTWSAFCPSCKRPMNIELGHRRTNEAPPPEFRGKCAFLICLWGASREYLLGALVLGYSIRKTGSPHDRVCLYTNDVPDSHIKLLSKLWLCRPMSHIDVAMDQLSFPDKEDRFAKVFSKLNGLALTEYSKVLMMDIDLLVRSNIDDLFELTPPAALRRGMNEVFLGHGEPVDGRVFFLGADKSMPRWSWGQGTGINAGVMLWQPDQAVFDQMLDELTEPNHPEHVKGNGPEQDYLSRFWADAPWTYIGVEYNFQLHQMFFALHPDRAYYAERSVLVQTPEKIRVVHFSGKPTAKPWHRVLDSAWKDFWPDRSRDAEYVERFAEEFMGYWLWVKRDREKFDAQASGNSWDTVGLELNEDGEFFRHYKNGREPECLEIPVAASQGAMNLLSAALGEWFDIFEQLQREFHLDLGRLTPNFSPARAPAPRPEVPRLRQVAWRRHGGRAGWFVESDKAETALPAAKLTAACGISEDLSSVSLRDPRSETYEDVGSHVQGLYVKLAGSRACRHFELPEVLTEDSLAPIHFWVDSVPTGAIVLMAAVGLPSDLATVLQILVWSKSRNAVANLFAMVVSSSFQELNKVLDEFTESGGDADGAYAEGRICSVLNSSEAVTALLCSDPAEHAGLFARRSTLHVLKGAASGRIKLQRALSTFFVSAADLGDEFPMTAVLTLGGLLLALRQGFERALPADVLLALQFVQAWLAGGALEVVVTALVRRNHMFSPEVAQVASGWLCGLQDQLAAACARIFHEPTGKDFVEWLESSYLRRLVEAQLMAMCSEPCFHHLEINPSCWDILGRMSLRGNAAALARAFCKATLTSMDFAIVLGKSIAKLADQHPQASRALVCAILRETEAYFKTSGCRLVCGDEGMVRFSALIHPSLGAGRPIQQLLAVQLWQKRCGSDLSSAAVFFIVDTMHAAGAECWWPAYAHWLEAWADPSHFQSSDLAAERNLALRLARAARVHIADQDPIPGHSSKCLLQGIHLRLSAQRRERRLLGMALAEQLAERWCSGVDEQQKQLRFDGFDRADAAVADFQLAFTDFEAVAMQVVAESHPQVPSVASFQKEEELPCQTLSKEEPEPVPEEDSDDEEECHPLRGLSPLQPLDVLNDSCSDLLLVQHPTFLQSAYEMLLGPAKTPSTPLSDEAFGKPGSAPEPPAVARARIWTALADLPALLAAGSDDLPRLAEPLCVRLLRMEVSGQELQDMRVEALVALLVADASRRQAVQCLTGNFTTEDLSLNERRSLLLALSSAARKLSSKEVEETRAAVQLPPHQLSGKSRRFASATRMPASFRNRFSAEARHFLLPLVNRWKQPDGGAAKWAVGEPNLFAEFLRSLAVMLECAGRACPDREVLCQHCVELAEEALHHVESQVRRCSLFLLSRIVLVGCEATVLDKGGIVDQLEALPFKEADETCRRMAAGILACLSQTILSAKAVAVARLRAKGPRSTASMAHPGGIEIDGGGKRLPSAQDLDVTVLAFAQWLSEMKLRSNSSLQQMLAEMGIIRNGITSNNTDLTEFKRNTATVQQQMQSQISDLRDKLTDAYTEIANMKKTKSHFEQEVHAECQSLSEQLQFKTLELETLKKAYAHTHQQLQQQIIQLQTEVNELRMKGDDVNRQQHLTFEQSVNKVSECAVEHAVTLRDGKRGDTMAQTQIAIECPVSCRGAPDTLVWEASVSSAAGAFSQKSFLQRFETEQTLEEKLESIEFAQGSRGFDEQVVQPTVDQNLVLLSPFASAHVRHQVIQENCLEPIEDQVLLCQRRSRSSPGKLPAKRLLEVKDDKLPHDSRKVAGVGDPHLPSLEYCSVPAHPAICALLLGAQPGERVLDLCGSGVKAAVLACCMFSDSLSWLQSVGHESGVLGDGRPDASVLVSNAPDRTYVRSMEPWLQSLLPAEVPVLQATRTTGAGHVLLSSVEAWQKQSLLPLQRCKRGLACHFARHPPMSEIFADALVDGEPKKSASFEADGFEDDDAMLLDPPDPVDLLIAHTHADEAVNLGARPLDFVRAKVSELKKENKKLKDRVADLEQTLSIVQTAQEWTLGKGMTQEQAMRMQEIKLLLEQAKKAKEEMQNFSSASRAALYEKLRTVKAQLRRERQEKQEMKDRLMHAFDHARAHRDAYRRLKMQRDDESERWQQALKETKERHRLELRRLHGDPAAMQSDRQDQFSYYGEKVIDDLLALQQHLKGVRERTVDTVVLDGEAEDFADVDAADAEAEGFGDPAEGAEVFATTDAFGSEAEAKETELAGDVASGVVEGAREPADPPDDTPAPPDIPGSEE</sequence>
<dbReference type="Proteomes" id="UP000186817">
    <property type="component" value="Unassembled WGS sequence"/>
</dbReference>
<proteinExistence type="predicted"/>
<dbReference type="InterPro" id="IPR050587">
    <property type="entry name" value="GNT1/Glycosyltrans_8"/>
</dbReference>
<evidence type="ECO:0000313" key="4">
    <source>
        <dbReference type="EMBL" id="OLP84732.1"/>
    </source>
</evidence>
<dbReference type="Pfam" id="PF10193">
    <property type="entry name" value="Telomere_reg-2"/>
    <property type="match status" value="1"/>
</dbReference>
<feature type="region of interest" description="Disordered" evidence="2">
    <location>
        <begin position="1141"/>
        <end position="1181"/>
    </location>
</feature>
<dbReference type="EMBL" id="LSRX01001022">
    <property type="protein sequence ID" value="OLP84732.1"/>
    <property type="molecule type" value="Genomic_DNA"/>
</dbReference>
<dbReference type="InterPro" id="IPR029044">
    <property type="entry name" value="Nucleotide-diphossugar_trans"/>
</dbReference>
<evidence type="ECO:0000256" key="2">
    <source>
        <dbReference type="SAM" id="MobiDB-lite"/>
    </source>
</evidence>
<protein>
    <recommendedName>
        <fullName evidence="3">Telomere length regulation protein conserved domain-containing protein</fullName>
    </recommendedName>
</protein>
<evidence type="ECO:0000259" key="3">
    <source>
        <dbReference type="Pfam" id="PF10193"/>
    </source>
</evidence>
<dbReference type="PANTHER" id="PTHR11183">
    <property type="entry name" value="GLYCOGENIN SUBFAMILY MEMBER"/>
    <property type="match status" value="1"/>
</dbReference>
<feature type="compositionally biased region" description="Acidic residues" evidence="2">
    <location>
        <begin position="1163"/>
        <end position="1175"/>
    </location>
</feature>
<dbReference type="InterPro" id="IPR019337">
    <property type="entry name" value="Telomere_length_regulation_dom"/>
</dbReference>
<feature type="compositionally biased region" description="Pro residues" evidence="2">
    <location>
        <begin position="2345"/>
        <end position="2357"/>
    </location>
</feature>
<dbReference type="GO" id="GO:0016757">
    <property type="term" value="F:glycosyltransferase activity"/>
    <property type="evidence" value="ECO:0007669"/>
    <property type="project" value="InterPro"/>
</dbReference>
<dbReference type="Pfam" id="PF01501">
    <property type="entry name" value="Glyco_transf_8"/>
    <property type="match status" value="1"/>
</dbReference>
<feature type="coiled-coil region" evidence="1">
    <location>
        <begin position="2081"/>
        <end position="2188"/>
    </location>
</feature>
<organism evidence="4 5">
    <name type="scientific">Symbiodinium microadriaticum</name>
    <name type="common">Dinoflagellate</name>
    <name type="synonym">Zooxanthella microadriatica</name>
    <dbReference type="NCBI Taxonomy" id="2951"/>
    <lineage>
        <taxon>Eukaryota</taxon>
        <taxon>Sar</taxon>
        <taxon>Alveolata</taxon>
        <taxon>Dinophyceae</taxon>
        <taxon>Suessiales</taxon>
        <taxon>Symbiodiniaceae</taxon>
        <taxon>Symbiodinium</taxon>
    </lineage>
</organism>